<dbReference type="GO" id="GO:0016020">
    <property type="term" value="C:membrane"/>
    <property type="evidence" value="ECO:0007669"/>
    <property type="project" value="UniProtKB-SubCell"/>
</dbReference>
<organism evidence="7 8">
    <name type="scientific">candidate division Kazan bacterium</name>
    <dbReference type="NCBI Taxonomy" id="2202143"/>
    <lineage>
        <taxon>Bacteria</taxon>
        <taxon>Bacteria division Kazan-3B-28</taxon>
    </lineage>
</organism>
<reference evidence="7 8" key="1">
    <citation type="submission" date="2018-06" db="EMBL/GenBank/DDBJ databases">
        <title>Extensive metabolic versatility and redundancy in microbially diverse, dynamic hydrothermal sediments.</title>
        <authorList>
            <person name="Dombrowski N."/>
            <person name="Teske A."/>
            <person name="Baker B.J."/>
        </authorList>
    </citation>
    <scope>NUCLEOTIDE SEQUENCE [LARGE SCALE GENOMIC DNA]</scope>
    <source>
        <strain evidence="7">B79_G16</strain>
    </source>
</reference>
<evidence type="ECO:0000313" key="8">
    <source>
        <dbReference type="Proteomes" id="UP000281261"/>
    </source>
</evidence>
<feature type="transmembrane region" description="Helical" evidence="5">
    <location>
        <begin position="59"/>
        <end position="82"/>
    </location>
</feature>
<feature type="transmembrane region" description="Helical" evidence="5">
    <location>
        <begin position="244"/>
        <end position="263"/>
    </location>
</feature>
<sequence>MLFAISVLIVTTLLIYMLSEFSESEGNVGYMYVVYPWITTAPETLTTVFLILEGRPVAGLFNSVFSAAFDLAVVGLAAIRFGSINMRSLVPLGVASALSALALVGVSYDGYLTFSDGVLLLTVLAVLMVFAATGYGISFGRFKYGGLWAALSMVAMVPAAWLLSKGVDMLCGYVPEYLAGVVSAVLTSLPDVIVALVYGLDTEEAIASIYGACAHDFVESIGLAALVAGLMGAAVPVPKPQHLAVVLTAIMMSWIFVMSYGRITRIEGAILVVSFAVLSYFAVVFGLL</sequence>
<feature type="domain" description="Sodium/calcium exchanger membrane region" evidence="6">
    <location>
        <begin position="147"/>
        <end position="283"/>
    </location>
</feature>
<evidence type="ECO:0000259" key="6">
    <source>
        <dbReference type="Pfam" id="PF01699"/>
    </source>
</evidence>
<dbReference type="Pfam" id="PF01699">
    <property type="entry name" value="Na_Ca_ex"/>
    <property type="match status" value="1"/>
</dbReference>
<keyword evidence="3 5" id="KW-1133">Transmembrane helix</keyword>
<keyword evidence="2 5" id="KW-0812">Transmembrane</keyword>
<gene>
    <name evidence="7" type="ORF">DRH29_04250</name>
</gene>
<evidence type="ECO:0000256" key="4">
    <source>
        <dbReference type="ARBA" id="ARBA00023136"/>
    </source>
</evidence>
<feature type="transmembrane region" description="Helical" evidence="5">
    <location>
        <begin position="144"/>
        <end position="164"/>
    </location>
</feature>
<dbReference type="EMBL" id="QMNG01000043">
    <property type="protein sequence ID" value="RLC36591.1"/>
    <property type="molecule type" value="Genomic_DNA"/>
</dbReference>
<evidence type="ECO:0000256" key="2">
    <source>
        <dbReference type="ARBA" id="ARBA00022692"/>
    </source>
</evidence>
<feature type="transmembrane region" description="Helical" evidence="5">
    <location>
        <begin position="88"/>
        <end position="106"/>
    </location>
</feature>
<dbReference type="Proteomes" id="UP000281261">
    <property type="component" value="Unassembled WGS sequence"/>
</dbReference>
<proteinExistence type="predicted"/>
<feature type="transmembrane region" description="Helical" evidence="5">
    <location>
        <begin position="176"/>
        <end position="200"/>
    </location>
</feature>
<comment type="subcellular location">
    <subcellularLocation>
        <location evidence="1">Membrane</location>
        <topology evidence="1">Multi-pass membrane protein</topology>
    </subcellularLocation>
</comment>
<accession>A0A420ZBK9</accession>
<dbReference type="AlphaFoldDB" id="A0A420ZBK9"/>
<dbReference type="GO" id="GO:0055085">
    <property type="term" value="P:transmembrane transport"/>
    <property type="evidence" value="ECO:0007669"/>
    <property type="project" value="InterPro"/>
</dbReference>
<dbReference type="InterPro" id="IPR004837">
    <property type="entry name" value="NaCa_Exmemb"/>
</dbReference>
<keyword evidence="4 5" id="KW-0472">Membrane</keyword>
<protein>
    <recommendedName>
        <fullName evidence="6">Sodium/calcium exchanger membrane region domain-containing protein</fullName>
    </recommendedName>
</protein>
<evidence type="ECO:0000256" key="5">
    <source>
        <dbReference type="SAM" id="Phobius"/>
    </source>
</evidence>
<feature type="transmembrane region" description="Helical" evidence="5">
    <location>
        <begin position="269"/>
        <end position="287"/>
    </location>
</feature>
<evidence type="ECO:0000256" key="1">
    <source>
        <dbReference type="ARBA" id="ARBA00004141"/>
    </source>
</evidence>
<feature type="transmembrane region" description="Helical" evidence="5">
    <location>
        <begin position="220"/>
        <end position="237"/>
    </location>
</feature>
<dbReference type="InterPro" id="IPR044880">
    <property type="entry name" value="NCX_ion-bd_dom_sf"/>
</dbReference>
<feature type="transmembrane region" description="Helical" evidence="5">
    <location>
        <begin position="118"/>
        <end position="138"/>
    </location>
</feature>
<evidence type="ECO:0000256" key="3">
    <source>
        <dbReference type="ARBA" id="ARBA00022989"/>
    </source>
</evidence>
<evidence type="ECO:0000313" key="7">
    <source>
        <dbReference type="EMBL" id="RLC36591.1"/>
    </source>
</evidence>
<name>A0A420ZBK9_UNCK3</name>
<comment type="caution">
    <text evidence="7">The sequence shown here is derived from an EMBL/GenBank/DDBJ whole genome shotgun (WGS) entry which is preliminary data.</text>
</comment>
<dbReference type="Gene3D" id="1.20.1420.30">
    <property type="entry name" value="NCX, central ion-binding region"/>
    <property type="match status" value="1"/>
</dbReference>